<dbReference type="InterPro" id="IPR029044">
    <property type="entry name" value="Nucleotide-diphossugar_trans"/>
</dbReference>
<dbReference type="AlphaFoldDB" id="E6NA39"/>
<dbReference type="Gene3D" id="3.90.550.10">
    <property type="entry name" value="Spore Coat Polysaccharide Biosynthesis Protein SpsA, Chain A"/>
    <property type="match status" value="1"/>
</dbReference>
<dbReference type="CDD" id="cd00761">
    <property type="entry name" value="Glyco_tranf_GTA_type"/>
    <property type="match status" value="1"/>
</dbReference>
<evidence type="ECO:0000256" key="1">
    <source>
        <dbReference type="SAM" id="Phobius"/>
    </source>
</evidence>
<dbReference type="SUPFAM" id="SSF53448">
    <property type="entry name" value="Nucleotide-diphospho-sugar transferases"/>
    <property type="match status" value="1"/>
</dbReference>
<name>E6NA39_CALS0</name>
<reference evidence="3" key="1">
    <citation type="journal article" date="2005" name="Environ. Microbiol.">
        <title>Genetic and functional properties of uncultivated thermophilic crenarchaeotes from a subsurface gold mine as revealed by analysis of genome fragments.</title>
        <authorList>
            <person name="Nunoura T."/>
            <person name="Hirayama H."/>
            <person name="Takami H."/>
            <person name="Oida H."/>
            <person name="Nishi S."/>
            <person name="Shimamura S."/>
            <person name="Suzuki Y."/>
            <person name="Inagaki F."/>
            <person name="Takai K."/>
            <person name="Nealson K.H."/>
            <person name="Horikoshi K."/>
        </authorList>
    </citation>
    <scope>NUCLEOTIDE SEQUENCE</scope>
</reference>
<protein>
    <recommendedName>
        <fullName evidence="2">Glycosyltransferase 2-like domain-containing protein</fullName>
    </recommendedName>
</protein>
<dbReference type="InterPro" id="IPR001173">
    <property type="entry name" value="Glyco_trans_2-like"/>
</dbReference>
<evidence type="ECO:0000259" key="2">
    <source>
        <dbReference type="Pfam" id="PF00535"/>
    </source>
</evidence>
<feature type="domain" description="Glycosyltransferase 2-like" evidence="2">
    <location>
        <begin position="13"/>
        <end position="146"/>
    </location>
</feature>
<dbReference type="InterPro" id="IPR050834">
    <property type="entry name" value="Glycosyltransf_2"/>
</dbReference>
<feature type="transmembrane region" description="Helical" evidence="1">
    <location>
        <begin position="290"/>
        <end position="313"/>
    </location>
</feature>
<proteinExistence type="predicted"/>
<dbReference type="EMBL" id="AP011887">
    <property type="protein sequence ID" value="BAJ49195.1"/>
    <property type="molecule type" value="Genomic_DNA"/>
</dbReference>
<sequence length="336" mass="37703">MRCALVCIMVKVSVIVTAYNEERHIGRCLESLIGQDFDDFEVLVVDDGSSDGTFRLAKGYADRFPDRVRVVRMERNMGLGNARNIGAVYARGEVVVFLDADMEFPRDFLGKLVTPILSGEYHATCPGVEIIGNLGNPWVKVYGQKTRGVGASQFIGFIRAIRRDLFLGTGGFDARLGYFDDVSFHEKTGIKSLVVREAVLYHHNPDTAREVLWRNFWIGRSVLRRHKRSEVAVMLVKRIIDLSIFPALVAAVFPSTMFVGIGLFVVFWFTVARHRVVNASGFLELLKLRVVYVPAYRVLRALGFLCGFVYGLFGGGWRYVDTKLAASLSGVVVYQR</sequence>
<feature type="transmembrane region" description="Helical" evidence="1">
    <location>
        <begin position="244"/>
        <end position="269"/>
    </location>
</feature>
<keyword evidence="1" id="KW-0812">Transmembrane</keyword>
<gene>
    <name evidence="3" type="ORF">HGMM_F51A06C38</name>
</gene>
<dbReference type="PANTHER" id="PTHR43685:SF3">
    <property type="entry name" value="SLR2126 PROTEIN"/>
    <property type="match status" value="1"/>
</dbReference>
<dbReference type="Pfam" id="PF00535">
    <property type="entry name" value="Glycos_transf_2"/>
    <property type="match status" value="1"/>
</dbReference>
<accession>E6NA39</accession>
<keyword evidence="1" id="KW-0472">Membrane</keyword>
<reference evidence="3" key="2">
    <citation type="journal article" date="2011" name="Nucleic Acids Res.">
        <title>Insights into the evolution of Archaea and eukaryotic protein modifier systems revealed by the genome of a novel archaeal group.</title>
        <authorList>
            <person name="Nunoura T."/>
            <person name="Takaki Y."/>
            <person name="Kakuta J."/>
            <person name="Nishi S."/>
            <person name="Sugahara J."/>
            <person name="Kazama H."/>
            <person name="Chee G."/>
            <person name="Hattori M."/>
            <person name="Kanai A."/>
            <person name="Atomi H."/>
            <person name="Takai K."/>
            <person name="Takami H."/>
        </authorList>
    </citation>
    <scope>NUCLEOTIDE SEQUENCE</scope>
</reference>
<evidence type="ECO:0000313" key="3">
    <source>
        <dbReference type="EMBL" id="BAJ49195.1"/>
    </source>
</evidence>
<keyword evidence="1" id="KW-1133">Transmembrane helix</keyword>
<dbReference type="PANTHER" id="PTHR43685">
    <property type="entry name" value="GLYCOSYLTRANSFERASE"/>
    <property type="match status" value="1"/>
</dbReference>
<organism evidence="3">
    <name type="scientific">Caldiarchaeum subterraneum</name>
    <dbReference type="NCBI Taxonomy" id="311458"/>
    <lineage>
        <taxon>Archaea</taxon>
        <taxon>Nitrososphaerota</taxon>
        <taxon>Candidatus Caldarchaeales</taxon>
        <taxon>Candidatus Caldarchaeaceae</taxon>
        <taxon>Candidatus Caldarchaeum</taxon>
    </lineage>
</organism>